<dbReference type="GO" id="GO:0050567">
    <property type="term" value="F:glutaminyl-tRNA synthase (glutamine-hydrolyzing) activity"/>
    <property type="evidence" value="ECO:0007669"/>
    <property type="project" value="UniProtKB-UniRule"/>
</dbReference>
<dbReference type="HAMAP" id="MF_03151">
    <property type="entry name" value="GatF"/>
    <property type="match status" value="1"/>
</dbReference>
<accession>I2H114</accession>
<dbReference type="GO" id="GO:0030956">
    <property type="term" value="C:glutamyl-tRNA(Gln) amidotransferase complex"/>
    <property type="evidence" value="ECO:0007669"/>
    <property type="project" value="UniProtKB-UniRule"/>
</dbReference>
<dbReference type="Pfam" id="PF20977">
    <property type="entry name" value="GatF"/>
    <property type="match status" value="1"/>
</dbReference>
<comment type="subunit">
    <text evidence="8">Subunit of the heterotrimeric GatFAB amidotransferase (AdT) complex, composed of A, B and F subunits.</text>
</comment>
<dbReference type="STRING" id="1071380.I2H114"/>
<evidence type="ECO:0000256" key="2">
    <source>
        <dbReference type="ARBA" id="ARBA00022741"/>
    </source>
</evidence>
<dbReference type="GO" id="GO:0005743">
    <property type="term" value="C:mitochondrial inner membrane"/>
    <property type="evidence" value="ECO:0007669"/>
    <property type="project" value="UniProtKB-SubCell"/>
</dbReference>
<comment type="function">
    <text evidence="8">Allows the formation of correctly charged Gln-tRNA(Gln) through the transamidation of misacylated Glu-tRNA(Gln) in the mitochondria. The reaction takes place in the presence of glutamine and ATP through an activated gamma-phospho-Glu-tRNA(Gln). Required for proper protein synthesis within the mitochondrion.</text>
</comment>
<dbReference type="GO" id="GO:0032543">
    <property type="term" value="P:mitochondrial translation"/>
    <property type="evidence" value="ECO:0007669"/>
    <property type="project" value="UniProtKB-UniRule"/>
</dbReference>
<dbReference type="InParanoid" id="I2H114"/>
<dbReference type="GO" id="GO:0005524">
    <property type="term" value="F:ATP binding"/>
    <property type="evidence" value="ECO:0007669"/>
    <property type="project" value="UniProtKB-KW"/>
</dbReference>
<dbReference type="EMBL" id="HE806318">
    <property type="protein sequence ID" value="CCH60066.1"/>
    <property type="molecule type" value="Genomic_DNA"/>
</dbReference>
<comment type="subcellular location">
    <subcellularLocation>
        <location evidence="8">Mitochondrion inner membrane</location>
        <topology evidence="8">Peripheral membrane protein</topology>
        <orientation evidence="8">Matrix side</orientation>
    </subcellularLocation>
</comment>
<dbReference type="GO" id="GO:0070681">
    <property type="term" value="P:glutaminyl-tRNAGln biosynthesis via transamidation"/>
    <property type="evidence" value="ECO:0007669"/>
    <property type="project" value="UniProtKB-UniRule"/>
</dbReference>
<evidence type="ECO:0000256" key="3">
    <source>
        <dbReference type="ARBA" id="ARBA00022792"/>
    </source>
</evidence>
<dbReference type="OMA" id="WRLCRTH"/>
<dbReference type="GeneID" id="14495046"/>
<dbReference type="InterPro" id="IPR027499">
    <property type="entry name" value="GatF"/>
</dbReference>
<evidence type="ECO:0000256" key="8">
    <source>
        <dbReference type="HAMAP-Rule" id="MF_03151"/>
    </source>
</evidence>
<dbReference type="FunCoup" id="I2H114">
    <property type="interactions" value="86"/>
</dbReference>
<keyword evidence="10" id="KW-1185">Reference proteome</keyword>
<sequence>MIRTSTKLICLRYKRFYSSNTKIGTKFNDIGEIKSLISQDERPLAEYLKENTSTQPNQQISDDLINKLLRLSGLPYSENVDKTAIQEKLQEQLKFIGQIKEYNLNDSNPNEQFARLLPRKTKELTYEDIMNKIKNQKQDPSLGETQNSWVPTEFAEKKVDNFYITEKNYEK</sequence>
<comment type="catalytic activity">
    <reaction evidence="8">
        <text>L-glutamyl-tRNA(Gln) + L-glutamine + ATP + H2O = L-glutaminyl-tRNA(Gln) + L-glutamate + ADP + phosphate + H(+)</text>
        <dbReference type="Rhea" id="RHEA:17521"/>
        <dbReference type="Rhea" id="RHEA-COMP:9681"/>
        <dbReference type="Rhea" id="RHEA-COMP:9684"/>
        <dbReference type="ChEBI" id="CHEBI:15377"/>
        <dbReference type="ChEBI" id="CHEBI:15378"/>
        <dbReference type="ChEBI" id="CHEBI:29985"/>
        <dbReference type="ChEBI" id="CHEBI:30616"/>
        <dbReference type="ChEBI" id="CHEBI:43474"/>
        <dbReference type="ChEBI" id="CHEBI:58359"/>
        <dbReference type="ChEBI" id="CHEBI:78520"/>
        <dbReference type="ChEBI" id="CHEBI:78521"/>
        <dbReference type="ChEBI" id="CHEBI:456216"/>
    </reaction>
</comment>
<dbReference type="HOGENOM" id="CLU_120617_0_0_1"/>
<dbReference type="RefSeq" id="XP_004179585.1">
    <property type="nucleotide sequence ID" value="XM_004179537.1"/>
</dbReference>
<evidence type="ECO:0000313" key="9">
    <source>
        <dbReference type="EMBL" id="CCH60066.1"/>
    </source>
</evidence>
<proteinExistence type="inferred from homology"/>
<comment type="similarity">
    <text evidence="8">Belongs to the GatF family.</text>
</comment>
<reference evidence="9 10" key="1">
    <citation type="journal article" date="2011" name="Proc. Natl. Acad. Sci. U.S.A.">
        <title>Evolutionary erosion of yeast sex chromosomes by mating-type switching accidents.</title>
        <authorList>
            <person name="Gordon J.L."/>
            <person name="Armisen D."/>
            <person name="Proux-Wera E."/>
            <person name="Oheigeartaigh S.S."/>
            <person name="Byrne K.P."/>
            <person name="Wolfe K.H."/>
        </authorList>
    </citation>
    <scope>NUCLEOTIDE SEQUENCE [LARGE SCALE GENOMIC DNA]</scope>
    <source>
        <strain evidence="10">ATCC 34711 / CBS 6284 / DSM 70876 / NBRC 10599 / NRRL Y-10934 / UCD 77-7</strain>
    </source>
</reference>
<gene>
    <name evidence="9" type="primary">TBLA0C02570</name>
    <name evidence="8" type="synonym">GTF1</name>
    <name evidence="9" type="ORF">TBLA_0C02570</name>
</gene>
<dbReference type="Proteomes" id="UP000002866">
    <property type="component" value="Chromosome 3"/>
</dbReference>
<keyword evidence="4 8" id="KW-0067">ATP-binding</keyword>
<dbReference type="eggNOG" id="ENOG502S3RS">
    <property type="taxonomic scope" value="Eukaryota"/>
</dbReference>
<dbReference type="OrthoDB" id="4053592at2759"/>
<keyword evidence="7 8" id="KW-0472">Membrane</keyword>
<organism evidence="9 10">
    <name type="scientific">Henningerozyma blattae (strain ATCC 34711 / CBS 6284 / DSM 70876 / NBRC 10599 / NRRL Y-10934 / UCD 77-7)</name>
    <name type="common">Yeast</name>
    <name type="synonym">Tetrapisispora blattae</name>
    <dbReference type="NCBI Taxonomy" id="1071380"/>
    <lineage>
        <taxon>Eukaryota</taxon>
        <taxon>Fungi</taxon>
        <taxon>Dikarya</taxon>
        <taxon>Ascomycota</taxon>
        <taxon>Saccharomycotina</taxon>
        <taxon>Saccharomycetes</taxon>
        <taxon>Saccharomycetales</taxon>
        <taxon>Saccharomycetaceae</taxon>
        <taxon>Henningerozyma</taxon>
    </lineage>
</organism>
<evidence type="ECO:0000256" key="5">
    <source>
        <dbReference type="ARBA" id="ARBA00022917"/>
    </source>
</evidence>
<evidence type="ECO:0000256" key="7">
    <source>
        <dbReference type="ARBA" id="ARBA00023136"/>
    </source>
</evidence>
<protein>
    <recommendedName>
        <fullName evidence="8">Glutamyl-tRNA(Gln) amidotransferase subunit F, mitochondrial</fullName>
        <shortName evidence="8">Glu-AdT subunit F</shortName>
        <ecNumber evidence="8">6.3.5.-</ecNumber>
    </recommendedName>
</protein>
<keyword evidence="6 8" id="KW-0496">Mitochondrion</keyword>
<evidence type="ECO:0000313" key="10">
    <source>
        <dbReference type="Proteomes" id="UP000002866"/>
    </source>
</evidence>
<evidence type="ECO:0000256" key="4">
    <source>
        <dbReference type="ARBA" id="ARBA00022840"/>
    </source>
</evidence>
<dbReference type="AlphaFoldDB" id="I2H114"/>
<keyword evidence="1 8" id="KW-0436">Ligase</keyword>
<evidence type="ECO:0000256" key="6">
    <source>
        <dbReference type="ARBA" id="ARBA00023128"/>
    </source>
</evidence>
<dbReference type="KEGG" id="tbl:TBLA_0C02570"/>
<keyword evidence="2 8" id="KW-0547">Nucleotide-binding</keyword>
<evidence type="ECO:0000256" key="1">
    <source>
        <dbReference type="ARBA" id="ARBA00022598"/>
    </source>
</evidence>
<keyword evidence="5 8" id="KW-0648">Protein biosynthesis</keyword>
<dbReference type="EC" id="6.3.5.-" evidence="8"/>
<name>I2H114_HENB6</name>
<keyword evidence="3 8" id="KW-0999">Mitochondrion inner membrane</keyword>